<organism evidence="5 6">
    <name type="scientific">Acropora cervicornis</name>
    <name type="common">Staghorn coral</name>
    <dbReference type="NCBI Taxonomy" id="6130"/>
    <lineage>
        <taxon>Eukaryota</taxon>
        <taxon>Metazoa</taxon>
        <taxon>Cnidaria</taxon>
        <taxon>Anthozoa</taxon>
        <taxon>Hexacorallia</taxon>
        <taxon>Scleractinia</taxon>
        <taxon>Astrocoeniina</taxon>
        <taxon>Acroporidae</taxon>
        <taxon>Acropora</taxon>
    </lineage>
</organism>
<dbReference type="Gene3D" id="3.50.30.30">
    <property type="match status" value="1"/>
</dbReference>
<dbReference type="GO" id="GO:0004180">
    <property type="term" value="F:carboxypeptidase activity"/>
    <property type="evidence" value="ECO:0007669"/>
    <property type="project" value="TreeGrafter"/>
</dbReference>
<protein>
    <submittedName>
        <fullName evidence="5">Aminopeptidase NAALADL1</fullName>
    </submittedName>
</protein>
<dbReference type="GO" id="GO:0004177">
    <property type="term" value="F:aminopeptidase activity"/>
    <property type="evidence" value="ECO:0007669"/>
    <property type="project" value="UniProtKB-KW"/>
</dbReference>
<feature type="domain" description="Peptidase M28" evidence="4">
    <location>
        <begin position="348"/>
        <end position="551"/>
    </location>
</feature>
<dbReference type="Proteomes" id="UP001249851">
    <property type="component" value="Unassembled WGS sequence"/>
</dbReference>
<evidence type="ECO:0000259" key="3">
    <source>
        <dbReference type="Pfam" id="PF04253"/>
    </source>
</evidence>
<comment type="caution">
    <text evidence="5">The sequence shown here is derived from an EMBL/GenBank/DDBJ whole genome shotgun (WGS) entry which is preliminary data.</text>
</comment>
<keyword evidence="6" id="KW-1185">Reference proteome</keyword>
<keyword evidence="2" id="KW-0472">Membrane</keyword>
<dbReference type="InterPro" id="IPR039373">
    <property type="entry name" value="Peptidase_M28B"/>
</dbReference>
<comment type="similarity">
    <text evidence="1">Belongs to the peptidase M28 family. M28B subfamily.</text>
</comment>
<dbReference type="Gene3D" id="1.20.930.40">
    <property type="entry name" value="Transferrin receptor-like, dimerisation domain"/>
    <property type="match status" value="1"/>
</dbReference>
<accession>A0AAD9QH51</accession>
<evidence type="ECO:0000313" key="5">
    <source>
        <dbReference type="EMBL" id="KAK2561238.1"/>
    </source>
</evidence>
<evidence type="ECO:0000313" key="6">
    <source>
        <dbReference type="Proteomes" id="UP001249851"/>
    </source>
</evidence>
<sequence>MKSLQTSSKLRLASSVSSIDFKSSRFSKRHIAFVMLFVFLTTGGGFLLGFFVKGNRSDDTDSKCNSKGPQANGFEPKNDNIAEIFSQFEQEVSAEQLRKNLRLFSEQIHLGGENRSQELAEYLAKEWRELGFDEVEMPKYKVLLSYPMEDKPNVISIVPSGPNKKSSSLFTPYTAYSMNGTASGKLIYINNGQKKDFEELEKHNISINGSILLCRSFFNFYSAKGLLYYPDPKIYAPEGLGKNSTYPNAPWLSSEAVALAGVYGRFGDPETPYLPSIDGIRRTVFNDIKNDLPMLIQPISYGTAHDLVPPKWKRDFPESFRLDEAYSKNNWTIKLTISNQLAQKTIYNVIGTITGREDPDRYVFFGNHRDAWVFGAADASTGTSVLKETGRVLGKLIKQGWKPRRTIKLCSFGAEEFGLMGSIEWMEENHFIFKERGVAYLNTDVPVQGSYTLLAQTDPLLKDLIYKWVKQIKVPADGGRFESMFDVMLRRGPAPSNPSEPILQSFKFLSDYIPFYFTAGIPSADFSYFFNYTRGSGWELYPSYHTQEDTFYWVQKFADPNFEIHRAMTLLMSGMLIDVADSLIIPLSVGRLKDSLFKAFSRLTSSSSPLMNDTLVQQGISAINRSLVEFSRRCDSFESTIRQAKGSYNIDYLKVRILNNQLNMLGKTFIDPRLKVSNPAVFRHVAYLDMFPGVNIESNNDTADIHEQLSIVYRAISSAANILKPIQILSH</sequence>
<dbReference type="SUPFAM" id="SSF47672">
    <property type="entry name" value="Transferrin receptor-like dimerisation domain"/>
    <property type="match status" value="1"/>
</dbReference>
<gene>
    <name evidence="5" type="ORF">P5673_015710</name>
</gene>
<keyword evidence="5" id="KW-0378">Hydrolase</keyword>
<dbReference type="Gene3D" id="3.40.630.10">
    <property type="entry name" value="Zn peptidases"/>
    <property type="match status" value="1"/>
</dbReference>
<dbReference type="AlphaFoldDB" id="A0AAD9QH51"/>
<keyword evidence="5" id="KW-0645">Protease</keyword>
<dbReference type="PANTHER" id="PTHR10404">
    <property type="entry name" value="N-ACETYLATED-ALPHA-LINKED ACIDIC DIPEPTIDASE"/>
    <property type="match status" value="1"/>
</dbReference>
<dbReference type="SUPFAM" id="SSF53187">
    <property type="entry name" value="Zn-dependent exopeptidases"/>
    <property type="match status" value="1"/>
</dbReference>
<proteinExistence type="inferred from homology"/>
<name>A0AAD9QH51_ACRCE</name>
<keyword evidence="2" id="KW-0812">Transmembrane</keyword>
<dbReference type="InterPro" id="IPR036757">
    <property type="entry name" value="TFR-like_dimer_dom_sf"/>
</dbReference>
<dbReference type="Pfam" id="PF04253">
    <property type="entry name" value="TFR_dimer"/>
    <property type="match status" value="1"/>
</dbReference>
<reference evidence="5" key="1">
    <citation type="journal article" date="2023" name="G3 (Bethesda)">
        <title>Whole genome assembly and annotation of the endangered Caribbean coral Acropora cervicornis.</title>
        <authorList>
            <person name="Selwyn J.D."/>
            <person name="Vollmer S.V."/>
        </authorList>
    </citation>
    <scope>NUCLEOTIDE SEQUENCE</scope>
    <source>
        <strain evidence="5">K2</strain>
    </source>
</reference>
<feature type="domain" description="Transferrin receptor-like dimerisation" evidence="3">
    <location>
        <begin position="621"/>
        <end position="724"/>
    </location>
</feature>
<dbReference type="EMBL" id="JARQWQ010000033">
    <property type="protein sequence ID" value="KAK2561238.1"/>
    <property type="molecule type" value="Genomic_DNA"/>
</dbReference>
<dbReference type="FunFam" id="3.40.630.10:FF:000101">
    <property type="entry name" value="N-acetylated alpha-linked acidic dipeptidase like 1"/>
    <property type="match status" value="1"/>
</dbReference>
<evidence type="ECO:0000256" key="2">
    <source>
        <dbReference type="SAM" id="Phobius"/>
    </source>
</evidence>
<dbReference type="Pfam" id="PF04389">
    <property type="entry name" value="Peptidase_M28"/>
    <property type="match status" value="1"/>
</dbReference>
<dbReference type="PANTHER" id="PTHR10404:SF78">
    <property type="entry name" value="N-ACETYLATED ALPHA-LINKED ACIDIC DIPEPTIDASE 2"/>
    <property type="match status" value="1"/>
</dbReference>
<keyword evidence="2" id="KW-1133">Transmembrane helix</keyword>
<dbReference type="InterPro" id="IPR046450">
    <property type="entry name" value="PA_dom_sf"/>
</dbReference>
<dbReference type="InterPro" id="IPR007484">
    <property type="entry name" value="Peptidase_M28"/>
</dbReference>
<dbReference type="SUPFAM" id="SSF52025">
    <property type="entry name" value="PA domain"/>
    <property type="match status" value="1"/>
</dbReference>
<reference evidence="5" key="2">
    <citation type="journal article" date="2023" name="Science">
        <title>Genomic signatures of disease resistance in endangered staghorn corals.</title>
        <authorList>
            <person name="Vollmer S.V."/>
            <person name="Selwyn J.D."/>
            <person name="Despard B.A."/>
            <person name="Roesel C.L."/>
        </authorList>
    </citation>
    <scope>NUCLEOTIDE SEQUENCE</scope>
    <source>
        <strain evidence="5">K2</strain>
    </source>
</reference>
<evidence type="ECO:0000259" key="4">
    <source>
        <dbReference type="Pfam" id="PF04389"/>
    </source>
</evidence>
<feature type="transmembrane region" description="Helical" evidence="2">
    <location>
        <begin position="31"/>
        <end position="52"/>
    </location>
</feature>
<dbReference type="InterPro" id="IPR007365">
    <property type="entry name" value="TFR-like_dimer_dom"/>
</dbReference>
<evidence type="ECO:0000256" key="1">
    <source>
        <dbReference type="ARBA" id="ARBA00005634"/>
    </source>
</evidence>
<keyword evidence="5" id="KW-0031">Aminopeptidase</keyword>